<feature type="domain" description="Putative plant transposon protein" evidence="2">
    <location>
        <begin position="67"/>
        <end position="132"/>
    </location>
</feature>
<evidence type="ECO:0000313" key="3">
    <source>
        <dbReference type="EMBL" id="KAG8380958.1"/>
    </source>
</evidence>
<dbReference type="AlphaFoldDB" id="A0AAV6XET9"/>
<dbReference type="Proteomes" id="UP000826271">
    <property type="component" value="Unassembled WGS sequence"/>
</dbReference>
<dbReference type="EMBL" id="WHWC01000006">
    <property type="protein sequence ID" value="KAG8380958.1"/>
    <property type="molecule type" value="Genomic_DNA"/>
</dbReference>
<accession>A0AAV6XET9</accession>
<protein>
    <recommendedName>
        <fullName evidence="2">Putative plant transposon protein domain-containing protein</fullName>
    </recommendedName>
</protein>
<name>A0AAV6XET9_9LAMI</name>
<feature type="signal peptide" evidence="1">
    <location>
        <begin position="1"/>
        <end position="20"/>
    </location>
</feature>
<proteinExistence type="predicted"/>
<feature type="chain" id="PRO_5043742368" description="Putative plant transposon protein domain-containing protein" evidence="1">
    <location>
        <begin position="21"/>
        <end position="188"/>
    </location>
</feature>
<dbReference type="Pfam" id="PF20167">
    <property type="entry name" value="Transposase_32"/>
    <property type="match status" value="1"/>
</dbReference>
<keyword evidence="4" id="KW-1185">Reference proteome</keyword>
<gene>
    <name evidence="3" type="ORF">BUALT_Bualt06G0070600</name>
</gene>
<organism evidence="3 4">
    <name type="scientific">Buddleja alternifolia</name>
    <dbReference type="NCBI Taxonomy" id="168488"/>
    <lineage>
        <taxon>Eukaryota</taxon>
        <taxon>Viridiplantae</taxon>
        <taxon>Streptophyta</taxon>
        <taxon>Embryophyta</taxon>
        <taxon>Tracheophyta</taxon>
        <taxon>Spermatophyta</taxon>
        <taxon>Magnoliopsida</taxon>
        <taxon>eudicotyledons</taxon>
        <taxon>Gunneridae</taxon>
        <taxon>Pentapetalae</taxon>
        <taxon>asterids</taxon>
        <taxon>lamiids</taxon>
        <taxon>Lamiales</taxon>
        <taxon>Scrophulariaceae</taxon>
        <taxon>Buddlejeae</taxon>
        <taxon>Buddleja</taxon>
    </lineage>
</organism>
<keyword evidence="1" id="KW-0732">Signal</keyword>
<evidence type="ECO:0000259" key="2">
    <source>
        <dbReference type="Pfam" id="PF20167"/>
    </source>
</evidence>
<sequence length="188" mass="20590">MVALKLHILIKVLKLQHTMSAIDSGSISEEINARCWTEFVKPPKKVITAIVHELYANVGNHANHVVKVWPSTHLSDIYVQRAGLLYVISTGLGIDVGQVIMDDILSFAKSKSIKKGLAFPSLITKLCEHVGVEWSDEKLPLIAALNNDMFKLLKKLPEFITPPNPSLVTYITLVETSYASVGTASGGK</sequence>
<comment type="caution">
    <text evidence="3">The sequence shown here is derived from an EMBL/GenBank/DDBJ whole genome shotgun (WGS) entry which is preliminary data.</text>
</comment>
<evidence type="ECO:0000313" key="4">
    <source>
        <dbReference type="Proteomes" id="UP000826271"/>
    </source>
</evidence>
<evidence type="ECO:0000256" key="1">
    <source>
        <dbReference type="SAM" id="SignalP"/>
    </source>
</evidence>
<reference evidence="3" key="1">
    <citation type="submission" date="2019-10" db="EMBL/GenBank/DDBJ databases">
        <authorList>
            <person name="Zhang R."/>
            <person name="Pan Y."/>
            <person name="Wang J."/>
            <person name="Ma R."/>
            <person name="Yu S."/>
        </authorList>
    </citation>
    <scope>NUCLEOTIDE SEQUENCE</scope>
    <source>
        <strain evidence="3">LA-IB0</strain>
        <tissue evidence="3">Leaf</tissue>
    </source>
</reference>
<dbReference type="InterPro" id="IPR046796">
    <property type="entry name" value="Transposase_32_dom"/>
</dbReference>